<evidence type="ECO:0000313" key="2">
    <source>
        <dbReference type="EMBL" id="MCI07010.1"/>
    </source>
</evidence>
<dbReference type="AlphaFoldDB" id="A0A392P6J8"/>
<name>A0A392P6J8_9FABA</name>
<accession>A0A392P6J8</accession>
<sequence>MHPRSRRGETSRHGEGTGSGLDGIGRSIASRRSGGAKVFEADGEPLVDTEALHGMIRLFRIVQPLYKGQLQRLLLNLCAHSETRTSLVKILMDLLILDVRKPSSHCSTVEPPYRLYGRQSNVMYSRPQSFDGLSSLFVTVICF</sequence>
<evidence type="ECO:0000256" key="1">
    <source>
        <dbReference type="SAM" id="MobiDB-lite"/>
    </source>
</evidence>
<protein>
    <submittedName>
        <fullName evidence="2">E3 ubiquitin-protein ligase UPL1-like</fullName>
    </submittedName>
</protein>
<reference evidence="2 3" key="1">
    <citation type="journal article" date="2018" name="Front. Plant Sci.">
        <title>Red Clover (Trifolium pratense) and Zigzag Clover (T. medium) - A Picture of Genomic Similarities and Differences.</title>
        <authorList>
            <person name="Dluhosova J."/>
            <person name="Istvanek J."/>
            <person name="Nedelnik J."/>
            <person name="Repkova J."/>
        </authorList>
    </citation>
    <scope>NUCLEOTIDE SEQUENCE [LARGE SCALE GENOMIC DNA]</scope>
    <source>
        <strain evidence="3">cv. 10/8</strain>
        <tissue evidence="2">Leaf</tissue>
    </source>
</reference>
<feature type="region of interest" description="Disordered" evidence="1">
    <location>
        <begin position="1"/>
        <end position="26"/>
    </location>
</feature>
<dbReference type="EMBL" id="LXQA010063855">
    <property type="protein sequence ID" value="MCI07010.1"/>
    <property type="molecule type" value="Genomic_DNA"/>
</dbReference>
<keyword evidence="3" id="KW-1185">Reference proteome</keyword>
<comment type="caution">
    <text evidence="2">The sequence shown here is derived from an EMBL/GenBank/DDBJ whole genome shotgun (WGS) entry which is preliminary data.</text>
</comment>
<proteinExistence type="predicted"/>
<organism evidence="2 3">
    <name type="scientific">Trifolium medium</name>
    <dbReference type="NCBI Taxonomy" id="97028"/>
    <lineage>
        <taxon>Eukaryota</taxon>
        <taxon>Viridiplantae</taxon>
        <taxon>Streptophyta</taxon>
        <taxon>Embryophyta</taxon>
        <taxon>Tracheophyta</taxon>
        <taxon>Spermatophyta</taxon>
        <taxon>Magnoliopsida</taxon>
        <taxon>eudicotyledons</taxon>
        <taxon>Gunneridae</taxon>
        <taxon>Pentapetalae</taxon>
        <taxon>rosids</taxon>
        <taxon>fabids</taxon>
        <taxon>Fabales</taxon>
        <taxon>Fabaceae</taxon>
        <taxon>Papilionoideae</taxon>
        <taxon>50 kb inversion clade</taxon>
        <taxon>NPAAA clade</taxon>
        <taxon>Hologalegina</taxon>
        <taxon>IRL clade</taxon>
        <taxon>Trifolieae</taxon>
        <taxon>Trifolium</taxon>
    </lineage>
</organism>
<dbReference type="Proteomes" id="UP000265520">
    <property type="component" value="Unassembled WGS sequence"/>
</dbReference>
<evidence type="ECO:0000313" key="3">
    <source>
        <dbReference type="Proteomes" id="UP000265520"/>
    </source>
</evidence>
<feature type="compositionally biased region" description="Basic and acidic residues" evidence="1">
    <location>
        <begin position="1"/>
        <end position="15"/>
    </location>
</feature>